<reference evidence="1 2" key="1">
    <citation type="submission" date="2011-11" db="EMBL/GenBank/DDBJ databases">
        <title>Complete genome sequence of thermophilic Geobacillus thermoleovorans CCB_US3_UF5.</title>
        <authorList>
            <person name="Muhd Sakaff M.K.L."/>
            <person name="Abdul Rahman A.Y."/>
            <person name="Saito J.A."/>
            <person name="Hou S."/>
            <person name="Alam M."/>
        </authorList>
    </citation>
    <scope>NUCLEOTIDE SEQUENCE [LARGE SCALE GENOMIC DNA]</scope>
    <source>
        <strain evidence="1 2">CCB_US3_UF5</strain>
    </source>
</reference>
<accession>A0ABM5MH55</accession>
<dbReference type="EMBL" id="CP003125">
    <property type="protein sequence ID" value="AEV18890.1"/>
    <property type="molecule type" value="Genomic_DNA"/>
</dbReference>
<name>A0ABM5MH55_GEOTH</name>
<evidence type="ECO:0000313" key="1">
    <source>
        <dbReference type="EMBL" id="AEV18890.1"/>
    </source>
</evidence>
<proteinExistence type="predicted"/>
<evidence type="ECO:0000313" key="2">
    <source>
        <dbReference type="Proteomes" id="UP000005636"/>
    </source>
</evidence>
<dbReference type="Proteomes" id="UP000005636">
    <property type="component" value="Chromosome"/>
</dbReference>
<sequence>MNIYQKKWIDEAKRKKKFQKKWIILKRRESISILLASLQ</sequence>
<protein>
    <submittedName>
        <fullName evidence="1">Uncharacterized protein</fullName>
    </submittedName>
</protein>
<organism evidence="1 2">
    <name type="scientific">Geobacillus thermoleovorans CCB_US3_UF5</name>
    <dbReference type="NCBI Taxonomy" id="1111068"/>
    <lineage>
        <taxon>Bacteria</taxon>
        <taxon>Bacillati</taxon>
        <taxon>Bacillota</taxon>
        <taxon>Bacilli</taxon>
        <taxon>Bacillales</taxon>
        <taxon>Anoxybacillaceae</taxon>
        <taxon>Geobacillus</taxon>
        <taxon>Geobacillus thermoleovorans group</taxon>
    </lineage>
</organism>
<keyword evidence="2" id="KW-1185">Reference proteome</keyword>
<gene>
    <name evidence="1" type="ORF">GTCCBUS3UF5_15770</name>
</gene>